<dbReference type="Proteomes" id="UP000216498">
    <property type="component" value="Unassembled WGS sequence"/>
</dbReference>
<dbReference type="OrthoDB" id="9795666at2"/>
<dbReference type="InterPro" id="IPR013325">
    <property type="entry name" value="RNA_pol_sigma_r2"/>
</dbReference>
<dbReference type="NCBIfam" id="TIGR02950">
    <property type="entry name" value="SigM_subfam"/>
    <property type="match status" value="1"/>
</dbReference>
<evidence type="ECO:0000259" key="6">
    <source>
        <dbReference type="Pfam" id="PF04542"/>
    </source>
</evidence>
<keyword evidence="4" id="KW-0238">DNA-binding</keyword>
<keyword evidence="2" id="KW-0805">Transcription regulation</keyword>
<dbReference type="Gene3D" id="1.10.10.10">
    <property type="entry name" value="Winged helix-like DNA-binding domain superfamily/Winged helix DNA-binding domain"/>
    <property type="match status" value="1"/>
</dbReference>
<dbReference type="GO" id="GO:0003677">
    <property type="term" value="F:DNA binding"/>
    <property type="evidence" value="ECO:0007669"/>
    <property type="project" value="UniProtKB-KW"/>
</dbReference>
<evidence type="ECO:0000313" key="9">
    <source>
        <dbReference type="Proteomes" id="UP000216498"/>
    </source>
</evidence>
<feature type="domain" description="RNA polymerase sigma factor 70 region 4 type 2" evidence="7">
    <location>
        <begin position="126"/>
        <end position="178"/>
    </location>
</feature>
<sequence length="187" mass="22745">MKSMITFLLLLRYIYRNEKRVIMASFIEQLHRKYAADVNRYLLSLTKNHHIAEEITQETFYRAYIFLHNDGIENEKSWLFKVAYNTYIDHLRKNKKTVSKDDDYFQRLKAYEKSIEEQYEIKEMLHELLLKLDELPVKQKQAILLADFHEFSYKEAAEILQITPNYFKILLFRARQKLRHDRGTDDE</sequence>
<keyword evidence="5" id="KW-0804">Transcription</keyword>
<proteinExistence type="inferred from homology"/>
<dbReference type="InterPro" id="IPR013249">
    <property type="entry name" value="RNA_pol_sigma70_r4_t2"/>
</dbReference>
<dbReference type="InterPro" id="IPR014296">
    <property type="entry name" value="RNA_pol_sigma-M_bacilli"/>
</dbReference>
<gene>
    <name evidence="8" type="ORF">CIL03_03565</name>
</gene>
<dbReference type="Gene3D" id="1.10.1740.10">
    <property type="match status" value="1"/>
</dbReference>
<dbReference type="SUPFAM" id="SSF88659">
    <property type="entry name" value="Sigma3 and sigma4 domains of RNA polymerase sigma factors"/>
    <property type="match status" value="1"/>
</dbReference>
<dbReference type="Pfam" id="PF04542">
    <property type="entry name" value="Sigma70_r2"/>
    <property type="match status" value="1"/>
</dbReference>
<evidence type="ECO:0000256" key="1">
    <source>
        <dbReference type="ARBA" id="ARBA00010641"/>
    </source>
</evidence>
<dbReference type="AlphaFoldDB" id="A0A265NFK2"/>
<dbReference type="PANTHER" id="PTHR43133:SF52">
    <property type="entry name" value="ECF RNA POLYMERASE SIGMA FACTOR SIGL"/>
    <property type="match status" value="1"/>
</dbReference>
<comment type="caution">
    <text evidence="8">The sequence shown here is derived from an EMBL/GenBank/DDBJ whole genome shotgun (WGS) entry which is preliminary data.</text>
</comment>
<dbReference type="CDD" id="cd06171">
    <property type="entry name" value="Sigma70_r4"/>
    <property type="match status" value="1"/>
</dbReference>
<dbReference type="InterPro" id="IPR007627">
    <property type="entry name" value="RNA_pol_sigma70_r2"/>
</dbReference>
<dbReference type="PANTHER" id="PTHR43133">
    <property type="entry name" value="RNA POLYMERASE ECF-TYPE SIGMA FACTO"/>
    <property type="match status" value="1"/>
</dbReference>
<evidence type="ECO:0008006" key="10">
    <source>
        <dbReference type="Google" id="ProtNLM"/>
    </source>
</evidence>
<dbReference type="EMBL" id="NPMS01000001">
    <property type="protein sequence ID" value="OZU90234.1"/>
    <property type="molecule type" value="Genomic_DNA"/>
</dbReference>
<dbReference type="Pfam" id="PF08281">
    <property type="entry name" value="Sigma70_r4_2"/>
    <property type="match status" value="1"/>
</dbReference>
<evidence type="ECO:0000256" key="4">
    <source>
        <dbReference type="ARBA" id="ARBA00023125"/>
    </source>
</evidence>
<protein>
    <recommendedName>
        <fullName evidence="10">RNA polymerase subunit sigma-24</fullName>
    </recommendedName>
</protein>
<name>A0A265NFK2_9BACI</name>
<organism evidence="8 9">
    <name type="scientific">Virgibacillus indicus</name>
    <dbReference type="NCBI Taxonomy" id="2024554"/>
    <lineage>
        <taxon>Bacteria</taxon>
        <taxon>Bacillati</taxon>
        <taxon>Bacillota</taxon>
        <taxon>Bacilli</taxon>
        <taxon>Bacillales</taxon>
        <taxon>Bacillaceae</taxon>
        <taxon>Virgibacillus</taxon>
    </lineage>
</organism>
<dbReference type="NCBIfam" id="TIGR02937">
    <property type="entry name" value="sigma70-ECF"/>
    <property type="match status" value="1"/>
</dbReference>
<evidence type="ECO:0000256" key="5">
    <source>
        <dbReference type="ARBA" id="ARBA00023163"/>
    </source>
</evidence>
<evidence type="ECO:0000313" key="8">
    <source>
        <dbReference type="EMBL" id="OZU90234.1"/>
    </source>
</evidence>
<dbReference type="InterPro" id="IPR039425">
    <property type="entry name" value="RNA_pol_sigma-70-like"/>
</dbReference>
<keyword evidence="3" id="KW-0731">Sigma factor</keyword>
<evidence type="ECO:0000259" key="7">
    <source>
        <dbReference type="Pfam" id="PF08281"/>
    </source>
</evidence>
<keyword evidence="9" id="KW-1185">Reference proteome</keyword>
<dbReference type="SUPFAM" id="SSF88946">
    <property type="entry name" value="Sigma2 domain of RNA polymerase sigma factors"/>
    <property type="match status" value="1"/>
</dbReference>
<evidence type="ECO:0000256" key="2">
    <source>
        <dbReference type="ARBA" id="ARBA00023015"/>
    </source>
</evidence>
<evidence type="ECO:0000256" key="3">
    <source>
        <dbReference type="ARBA" id="ARBA00023082"/>
    </source>
</evidence>
<feature type="domain" description="RNA polymerase sigma-70 region 2" evidence="6">
    <location>
        <begin position="30"/>
        <end position="96"/>
    </location>
</feature>
<dbReference type="GO" id="GO:0006352">
    <property type="term" value="P:DNA-templated transcription initiation"/>
    <property type="evidence" value="ECO:0007669"/>
    <property type="project" value="InterPro"/>
</dbReference>
<reference evidence="8 9" key="1">
    <citation type="submission" date="2017-08" db="EMBL/GenBank/DDBJ databases">
        <title>Virgibacillus indicus sp. nov. and Virgibacillus profoundi sp. nov, two moderately halophilic bacteria isolated from marine sediment by using the Microfluidic Streak Plate.</title>
        <authorList>
            <person name="Xu B."/>
            <person name="Hu B."/>
            <person name="Wang J."/>
            <person name="Zhu Y."/>
            <person name="Huang L."/>
            <person name="Du W."/>
            <person name="Huang Y."/>
        </authorList>
    </citation>
    <scope>NUCLEOTIDE SEQUENCE [LARGE SCALE GENOMIC DNA]</scope>
    <source>
        <strain evidence="8 9">IO3-P2-C2</strain>
    </source>
</reference>
<dbReference type="InterPro" id="IPR036388">
    <property type="entry name" value="WH-like_DNA-bd_sf"/>
</dbReference>
<comment type="similarity">
    <text evidence="1">Belongs to the sigma-70 factor family. ECF subfamily.</text>
</comment>
<accession>A0A265NFK2</accession>
<dbReference type="GO" id="GO:0016987">
    <property type="term" value="F:sigma factor activity"/>
    <property type="evidence" value="ECO:0007669"/>
    <property type="project" value="UniProtKB-KW"/>
</dbReference>
<dbReference type="InterPro" id="IPR013324">
    <property type="entry name" value="RNA_pol_sigma_r3/r4-like"/>
</dbReference>
<dbReference type="InterPro" id="IPR014284">
    <property type="entry name" value="RNA_pol_sigma-70_dom"/>
</dbReference>